<accession>A0A3A3GEI3</accession>
<organism evidence="3 4">
    <name type="scientific">Paenibacillus thiaminolyticus</name>
    <name type="common">Bacillus thiaminolyticus</name>
    <dbReference type="NCBI Taxonomy" id="49283"/>
    <lineage>
        <taxon>Bacteria</taxon>
        <taxon>Bacillati</taxon>
        <taxon>Bacillota</taxon>
        <taxon>Bacilli</taxon>
        <taxon>Bacillales</taxon>
        <taxon>Paenibacillaceae</taxon>
        <taxon>Paenibacillus</taxon>
    </lineage>
</organism>
<dbReference type="GO" id="GO:0009228">
    <property type="term" value="P:thiamine biosynthetic process"/>
    <property type="evidence" value="ECO:0007669"/>
    <property type="project" value="InterPro"/>
</dbReference>
<dbReference type="PANTHER" id="PTHR31528">
    <property type="entry name" value="4-AMINO-5-HYDROXYMETHYL-2-METHYLPYRIMIDINE PHOSPHATE SYNTHASE THI11-RELATED"/>
    <property type="match status" value="1"/>
</dbReference>
<proteinExistence type="predicted"/>
<dbReference type="InterPro" id="IPR027939">
    <property type="entry name" value="NMT1/THI5"/>
</dbReference>
<comment type="caution">
    <text evidence="3">The sequence shown here is derived from an EMBL/GenBank/DDBJ whole genome shotgun (WGS) entry which is preliminary data.</text>
</comment>
<dbReference type="Pfam" id="PF09084">
    <property type="entry name" value="NMT1"/>
    <property type="match status" value="1"/>
</dbReference>
<evidence type="ECO:0000313" key="3">
    <source>
        <dbReference type="EMBL" id="RJG17675.1"/>
    </source>
</evidence>
<feature type="domain" description="SsuA/THI5-like" evidence="2">
    <location>
        <begin position="57"/>
        <end position="270"/>
    </location>
</feature>
<feature type="chain" id="PRO_5038894921" evidence="1">
    <location>
        <begin position="24"/>
        <end position="343"/>
    </location>
</feature>
<reference evidence="3 4" key="1">
    <citation type="submission" date="2018-09" db="EMBL/GenBank/DDBJ databases">
        <title>Paenibacillus SK2017-BO5.</title>
        <authorList>
            <person name="Piskunova J.V."/>
            <person name="Dubiley S.A."/>
            <person name="Severinov K.V."/>
        </authorList>
    </citation>
    <scope>NUCLEOTIDE SEQUENCE [LARGE SCALE GENOMIC DNA]</scope>
    <source>
        <strain evidence="3 4">BO5</strain>
    </source>
</reference>
<feature type="signal peptide" evidence="1">
    <location>
        <begin position="1"/>
        <end position="23"/>
    </location>
</feature>
<dbReference type="InterPro" id="IPR015168">
    <property type="entry name" value="SsuA/THI5"/>
</dbReference>
<sequence length="343" mass="38024">MRAVKRGALGLALALVFMLTACGGGGTAPTPQGDGAQGAEAAKDLREITFVLDWTPNTNHTGVYVAQQEGYFEAEGLKVNIIQPGTGGADAMIASGAAQFGVSVQESITLARTQNVPIVSLAAIIQHNTSGFAAPKDKHITSPQDFEGKTYGAWGSPVEEMVLRTLMQQEGADYDKIKNINMGSADFFTAVKKDIDFAWIFYGWTGIEAELRNEPIDMMYVNQYSDALDYYTPVIATSEKLIESEPELVKAFMRAVSRGYQYAIDNPEQAAEILLKQVPDLDKELVMASQRWLSPKYRDDAPRWGEQKREVWENYTNWLLQNKLMEKPIDIDKAFTNEFLPES</sequence>
<evidence type="ECO:0000259" key="2">
    <source>
        <dbReference type="Pfam" id="PF09084"/>
    </source>
</evidence>
<dbReference type="Proteomes" id="UP000266177">
    <property type="component" value="Unassembled WGS sequence"/>
</dbReference>
<evidence type="ECO:0000313" key="4">
    <source>
        <dbReference type="Proteomes" id="UP000266177"/>
    </source>
</evidence>
<dbReference type="EMBL" id="QYZD01000049">
    <property type="protein sequence ID" value="RJG17675.1"/>
    <property type="molecule type" value="Genomic_DNA"/>
</dbReference>
<dbReference type="PANTHER" id="PTHR31528:SF3">
    <property type="entry name" value="THIAMINE BIOSYNTHESIS PROTEIN HI_0357-RELATED"/>
    <property type="match status" value="1"/>
</dbReference>
<name>A0A3A3GEI3_PANTH</name>
<protein>
    <submittedName>
        <fullName evidence="3">ABC transporter substrate-binding protein</fullName>
    </submittedName>
</protein>
<dbReference type="AlphaFoldDB" id="A0A3A3GEI3"/>
<dbReference type="RefSeq" id="WP_119796546.1">
    <property type="nucleotide sequence ID" value="NZ_QYZD01000049.1"/>
</dbReference>
<keyword evidence="1" id="KW-0732">Signal</keyword>
<dbReference type="PROSITE" id="PS51257">
    <property type="entry name" value="PROKAR_LIPOPROTEIN"/>
    <property type="match status" value="1"/>
</dbReference>
<dbReference type="Gene3D" id="3.40.190.10">
    <property type="entry name" value="Periplasmic binding protein-like II"/>
    <property type="match status" value="2"/>
</dbReference>
<evidence type="ECO:0000256" key="1">
    <source>
        <dbReference type="SAM" id="SignalP"/>
    </source>
</evidence>
<gene>
    <name evidence="3" type="ORF">DQX05_27905</name>
</gene>
<dbReference type="OrthoDB" id="9815602at2"/>
<dbReference type="SUPFAM" id="SSF53850">
    <property type="entry name" value="Periplasmic binding protein-like II"/>
    <property type="match status" value="1"/>
</dbReference>